<evidence type="ECO:0000313" key="7">
    <source>
        <dbReference type="EMBL" id="KXN69968.1"/>
    </source>
</evidence>
<dbReference type="InterPro" id="IPR050316">
    <property type="entry name" value="Tyrosinase/Hemocyanin"/>
</dbReference>
<feature type="region of interest" description="Disordered" evidence="3">
    <location>
        <begin position="288"/>
        <end position="383"/>
    </location>
</feature>
<evidence type="ECO:0000313" key="8">
    <source>
        <dbReference type="Proteomes" id="UP000070444"/>
    </source>
</evidence>
<feature type="region of interest" description="Disordered" evidence="3">
    <location>
        <begin position="618"/>
        <end position="657"/>
    </location>
</feature>
<evidence type="ECO:0000259" key="6">
    <source>
        <dbReference type="PROSITE" id="PS00498"/>
    </source>
</evidence>
<feature type="chain" id="PRO_5007294482" evidence="4">
    <location>
        <begin position="21"/>
        <end position="669"/>
    </location>
</feature>
<feature type="domain" description="Tyrosinase copper-binding" evidence="6">
    <location>
        <begin position="219"/>
        <end position="230"/>
    </location>
</feature>
<dbReference type="InterPro" id="IPR002227">
    <property type="entry name" value="Tyrosinase_Cu-bd"/>
</dbReference>
<dbReference type="EMBL" id="KQ964517">
    <property type="protein sequence ID" value="KXN69968.1"/>
    <property type="molecule type" value="Genomic_DNA"/>
</dbReference>
<protein>
    <submittedName>
        <fullName evidence="7">Di-copper centre-containing protein</fullName>
    </submittedName>
</protein>
<dbReference type="GO" id="GO:0046872">
    <property type="term" value="F:metal ion binding"/>
    <property type="evidence" value="ECO:0007669"/>
    <property type="project" value="UniProtKB-KW"/>
</dbReference>
<feature type="region of interest" description="Disordered" evidence="3">
    <location>
        <begin position="498"/>
        <end position="547"/>
    </location>
</feature>
<dbReference type="InterPro" id="IPR008922">
    <property type="entry name" value="Di-copper_centre_dom_sf"/>
</dbReference>
<feature type="compositionally biased region" description="Pro residues" evidence="3">
    <location>
        <begin position="347"/>
        <end position="380"/>
    </location>
</feature>
<feature type="domain" description="Tyrosinase copper-binding" evidence="5">
    <location>
        <begin position="75"/>
        <end position="92"/>
    </location>
</feature>
<dbReference type="OrthoDB" id="6132182at2759"/>
<evidence type="ECO:0000256" key="2">
    <source>
        <dbReference type="ARBA" id="ARBA00023008"/>
    </source>
</evidence>
<dbReference type="PANTHER" id="PTHR11474:SF126">
    <property type="entry name" value="TYROSINASE-LIKE PROTEIN TYR-1-RELATED"/>
    <property type="match status" value="1"/>
</dbReference>
<dbReference type="Proteomes" id="UP000070444">
    <property type="component" value="Unassembled WGS sequence"/>
</dbReference>
<dbReference type="Gene3D" id="1.10.1280.10">
    <property type="entry name" value="Di-copper center containing domain from catechol oxidase"/>
    <property type="match status" value="1"/>
</dbReference>
<dbReference type="Pfam" id="PF00264">
    <property type="entry name" value="Tyrosinase"/>
    <property type="match status" value="1"/>
</dbReference>
<dbReference type="GO" id="GO:0016491">
    <property type="term" value="F:oxidoreductase activity"/>
    <property type="evidence" value="ECO:0007669"/>
    <property type="project" value="InterPro"/>
</dbReference>
<dbReference type="PROSITE" id="PS00498">
    <property type="entry name" value="TYROSINASE_2"/>
    <property type="match status" value="1"/>
</dbReference>
<dbReference type="AlphaFoldDB" id="A0A137P4M5"/>
<organism evidence="7 8">
    <name type="scientific">Conidiobolus coronatus (strain ATCC 28846 / CBS 209.66 / NRRL 28638)</name>
    <name type="common">Delacroixia coronata</name>
    <dbReference type="NCBI Taxonomy" id="796925"/>
    <lineage>
        <taxon>Eukaryota</taxon>
        <taxon>Fungi</taxon>
        <taxon>Fungi incertae sedis</taxon>
        <taxon>Zoopagomycota</taxon>
        <taxon>Entomophthoromycotina</taxon>
        <taxon>Entomophthoromycetes</taxon>
        <taxon>Entomophthorales</taxon>
        <taxon>Ancylistaceae</taxon>
        <taxon>Conidiobolus</taxon>
    </lineage>
</organism>
<feature type="compositionally biased region" description="Low complexity" evidence="3">
    <location>
        <begin position="626"/>
        <end position="657"/>
    </location>
</feature>
<accession>A0A137P4M5</accession>
<evidence type="ECO:0000256" key="3">
    <source>
        <dbReference type="SAM" id="MobiDB-lite"/>
    </source>
</evidence>
<reference evidence="7 8" key="1">
    <citation type="journal article" date="2015" name="Genome Biol. Evol.">
        <title>Phylogenomic analyses indicate that early fungi evolved digesting cell walls of algal ancestors of land plants.</title>
        <authorList>
            <person name="Chang Y."/>
            <person name="Wang S."/>
            <person name="Sekimoto S."/>
            <person name="Aerts A.L."/>
            <person name="Choi C."/>
            <person name="Clum A."/>
            <person name="LaButti K.M."/>
            <person name="Lindquist E.A."/>
            <person name="Yee Ngan C."/>
            <person name="Ohm R.A."/>
            <person name="Salamov A.A."/>
            <person name="Grigoriev I.V."/>
            <person name="Spatafora J.W."/>
            <person name="Berbee M.L."/>
        </authorList>
    </citation>
    <scope>NUCLEOTIDE SEQUENCE [LARGE SCALE GENOMIC DNA]</scope>
    <source>
        <strain evidence="7 8">NRRL 28638</strain>
    </source>
</reference>
<feature type="signal peptide" evidence="4">
    <location>
        <begin position="1"/>
        <end position="20"/>
    </location>
</feature>
<sequence>MLFNAKFAFVLSLFITSSNAQNQGGCDRIVTRPNIKSLSSAQVREVIDVIYQVHNNKDLLYKISKIHYDHKDEAHGVPAFLPWHRQYLREFEKEMQKIKPGIVLPFWDWSRDSQAPERSFIFTPEYFGGNGQGRNLCVSTGKFANLQLTYPRPHCLARNFDEGDAISSFYSPESVENVIARGTTYDVFRRNLEGTPHGLVHNNIGGNGGDISTMYSTNDPIFWMHHAFIDLIWFEWQQRNPRLAATYNGGSARSTDRLMPYNVPVSAVFDTKSPGYCYQYPRYSARVPPVDIENPPPINQPSTTASSSSVPQRTTTPAQTTRPATSNPSVPSSRPTQPTRPTEPTQPTTPPVRPQPPVRPEPPVRPQPPVRPTDPRPPQGNRPNIFDWFNNMWDQIWTLPPGRWEVRFGRRHYDAKGKGYPVYPIPTTTTTQVEAKTTTTCKAGEHVSSTTCNGNKDKATTTENKYEVKTTTENKYEVKTTTTENKYEVKTTTITKSAKDQNGYPTKPITTVPSYPTDTPPINPPTPPTNSTSGGYDKLTPPNAGPRLREYYRQIPHMKGYLSPKDRQTQGKIRIPKPLPSSFIEMNGYDPLDIRNHELDIAILCAKLNNDETFKPEVGISGGSNGDINSSGSNEDNQSGGNYPGNNYPGNNYPSNNEYGMEYEFSYNF</sequence>
<keyword evidence="8" id="KW-1185">Reference proteome</keyword>
<keyword evidence="4" id="KW-0732">Signal</keyword>
<dbReference type="SUPFAM" id="SSF48056">
    <property type="entry name" value="Di-copper centre-containing domain"/>
    <property type="match status" value="1"/>
</dbReference>
<dbReference type="STRING" id="796925.A0A137P4M5"/>
<dbReference type="PROSITE" id="PS00497">
    <property type="entry name" value="TYROSINASE_1"/>
    <property type="match status" value="1"/>
</dbReference>
<keyword evidence="1" id="KW-0479">Metal-binding</keyword>
<name>A0A137P4M5_CONC2</name>
<feature type="compositionally biased region" description="Pro residues" evidence="3">
    <location>
        <begin position="518"/>
        <end position="528"/>
    </location>
</feature>
<evidence type="ECO:0000256" key="4">
    <source>
        <dbReference type="SAM" id="SignalP"/>
    </source>
</evidence>
<dbReference type="PRINTS" id="PR00092">
    <property type="entry name" value="TYROSINASE"/>
</dbReference>
<dbReference type="PANTHER" id="PTHR11474">
    <property type="entry name" value="TYROSINASE FAMILY MEMBER"/>
    <property type="match status" value="1"/>
</dbReference>
<proteinExistence type="predicted"/>
<evidence type="ECO:0000259" key="5">
    <source>
        <dbReference type="PROSITE" id="PS00497"/>
    </source>
</evidence>
<gene>
    <name evidence="7" type="ORF">CONCODRAFT_85616</name>
</gene>
<feature type="region of interest" description="Disordered" evidence="3">
    <location>
        <begin position="561"/>
        <end position="581"/>
    </location>
</feature>
<feature type="compositionally biased region" description="Low complexity" evidence="3">
    <location>
        <begin position="312"/>
        <end position="346"/>
    </location>
</feature>
<feature type="compositionally biased region" description="Polar residues" evidence="3">
    <location>
        <begin position="300"/>
        <end position="311"/>
    </location>
</feature>
<evidence type="ECO:0000256" key="1">
    <source>
        <dbReference type="ARBA" id="ARBA00022723"/>
    </source>
</evidence>
<keyword evidence="2" id="KW-0186">Copper</keyword>